<dbReference type="PROSITE" id="PS51257">
    <property type="entry name" value="PROKAR_LIPOPROTEIN"/>
    <property type="match status" value="1"/>
</dbReference>
<gene>
    <name evidence="1" type="ORF">FHK87_04550</name>
</gene>
<evidence type="ECO:0008006" key="3">
    <source>
        <dbReference type="Google" id="ProtNLM"/>
    </source>
</evidence>
<dbReference type="RefSeq" id="WP_140590485.1">
    <property type="nucleotide sequence ID" value="NZ_VFWZ01000002.1"/>
</dbReference>
<proteinExistence type="predicted"/>
<reference evidence="1 2" key="1">
    <citation type="submission" date="2019-06" db="EMBL/GenBank/DDBJ databases">
        <authorList>
            <person name="Meng X."/>
        </authorList>
    </citation>
    <scope>NUCLEOTIDE SEQUENCE [LARGE SCALE GENOMIC DNA]</scope>
    <source>
        <strain evidence="1 2">M625</strain>
    </source>
</reference>
<accession>A0A504JGI4</accession>
<dbReference type="Proteomes" id="UP000315540">
    <property type="component" value="Unassembled WGS sequence"/>
</dbReference>
<keyword evidence="2" id="KW-1185">Reference proteome</keyword>
<dbReference type="EMBL" id="VFWZ01000002">
    <property type="protein sequence ID" value="TPN86878.1"/>
    <property type="molecule type" value="Genomic_DNA"/>
</dbReference>
<dbReference type="AlphaFoldDB" id="A0A504JGI4"/>
<name>A0A504JGI4_9FLAO</name>
<comment type="caution">
    <text evidence="1">The sequence shown here is derived from an EMBL/GenBank/DDBJ whole genome shotgun (WGS) entry which is preliminary data.</text>
</comment>
<organism evidence="1 2">
    <name type="scientific">Aquimarina algicola</name>
    <dbReference type="NCBI Taxonomy" id="2589995"/>
    <lineage>
        <taxon>Bacteria</taxon>
        <taxon>Pseudomonadati</taxon>
        <taxon>Bacteroidota</taxon>
        <taxon>Flavobacteriia</taxon>
        <taxon>Flavobacteriales</taxon>
        <taxon>Flavobacteriaceae</taxon>
        <taxon>Aquimarina</taxon>
    </lineage>
</organism>
<evidence type="ECO:0000313" key="2">
    <source>
        <dbReference type="Proteomes" id="UP000315540"/>
    </source>
</evidence>
<dbReference type="OrthoDB" id="1161969at2"/>
<sequence length="135" mass="15684">MKKRYFVSFIIVLLLFGCSNDDDFIQQIQLSGKTFDHLLFDTEQKCIDAQPDPNFFINCHQEISFIDKTNATIIFKDIVYPVTYRIDSNVITINSDIENDGFLNSLVFEIISSSSIRLLDNDTIWNERKGDSIWD</sequence>
<protein>
    <recommendedName>
        <fullName evidence="3">Lipoprotein</fullName>
    </recommendedName>
</protein>
<evidence type="ECO:0000313" key="1">
    <source>
        <dbReference type="EMBL" id="TPN86878.1"/>
    </source>
</evidence>